<comment type="similarity">
    <text evidence="1 3">Belongs to the type-B carboxylesterase/lipase family.</text>
</comment>
<dbReference type="InterPro" id="IPR002018">
    <property type="entry name" value="CarbesteraseB"/>
</dbReference>
<dbReference type="Pfam" id="PF00135">
    <property type="entry name" value="COesterase"/>
    <property type="match status" value="1"/>
</dbReference>
<dbReference type="InterPro" id="IPR029058">
    <property type="entry name" value="AB_hydrolase_fold"/>
</dbReference>
<evidence type="ECO:0000256" key="2">
    <source>
        <dbReference type="ARBA" id="ARBA00022801"/>
    </source>
</evidence>
<dbReference type="InterPro" id="IPR019826">
    <property type="entry name" value="Carboxylesterase_B_AS"/>
</dbReference>
<evidence type="ECO:0000259" key="5">
    <source>
        <dbReference type="Pfam" id="PF00135"/>
    </source>
</evidence>
<reference evidence="6 7" key="1">
    <citation type="journal article" date="2018" name="Sci. Rep.">
        <title>Comparative genomics provides insights into the lifestyle and reveals functional heterogeneity of dark septate endophytic fungi.</title>
        <authorList>
            <person name="Knapp D.G."/>
            <person name="Nemeth J.B."/>
            <person name="Barry K."/>
            <person name="Hainaut M."/>
            <person name="Henrissat B."/>
            <person name="Johnson J."/>
            <person name="Kuo A."/>
            <person name="Lim J.H.P."/>
            <person name="Lipzen A."/>
            <person name="Nolan M."/>
            <person name="Ohm R.A."/>
            <person name="Tamas L."/>
            <person name="Grigoriev I.V."/>
            <person name="Spatafora J.W."/>
            <person name="Nagy L.G."/>
            <person name="Kovacs G.M."/>
        </authorList>
    </citation>
    <scope>NUCLEOTIDE SEQUENCE [LARGE SCALE GENOMIC DNA]</scope>
    <source>
        <strain evidence="6 7">DSE2036</strain>
    </source>
</reference>
<name>A0A2V1DCN1_9PLEO</name>
<dbReference type="PROSITE" id="PS00122">
    <property type="entry name" value="CARBOXYLESTERASE_B_1"/>
    <property type="match status" value="1"/>
</dbReference>
<dbReference type="EMBL" id="KZ805485">
    <property type="protein sequence ID" value="PVH95755.1"/>
    <property type="molecule type" value="Genomic_DNA"/>
</dbReference>
<proteinExistence type="inferred from homology"/>
<dbReference type="PANTHER" id="PTHR43142:SF1">
    <property type="entry name" value="CARBOXYLIC ESTER HYDROLASE"/>
    <property type="match status" value="1"/>
</dbReference>
<sequence length="527" mass="58085">MKTFTFEHEELGIGKLTGVITPENVVQFQSIPYATIPGRFKQSILLETLSGTDRDFTKPGPASPQTFPSTIHDGGPHPDDGDPSTPPSTSEFNCLILNLNVPLSTLTSLSSPTTPTLLPILLYIHGGGFILGRIDAAHNTAYITSQSLSSHQPTITASIQYRLGALGSLYLPSDPSAANRCLYDQRNALLWMQRFVRGFGGDAGRVTLFGESAGALSICAHMLSRGSVLVDSGGSGKKKKALFNRVVLMSGVLGPATMPVSVGKAEEVYEEFMGRVGVRESGEEGLRRVREEVAVERIVEVTREMGERGTLWWPTLTEGWFGGEKVKKGGLTWDTVADALAACEWVDGVVLGCTGFEGTSSMDKVSNITPRDFLAGIQDQLGPESAALISKAYQITPDMDPNLFITRAMRWWGDVLFDAPTHALSNALSRTNKKTYRYIFTIRNPFPSHPLYQLSHHWVDIYFVFKTFHFRYPSQRLKDLSTRHAQLWVEFANGEAPWRAYDGGEGVVMVADERDGWVERRKTSNSR</sequence>
<dbReference type="SUPFAM" id="SSF53474">
    <property type="entry name" value="alpha/beta-Hydrolases"/>
    <property type="match status" value="1"/>
</dbReference>
<accession>A0A2V1DCN1</accession>
<evidence type="ECO:0000313" key="7">
    <source>
        <dbReference type="Proteomes" id="UP000244855"/>
    </source>
</evidence>
<dbReference type="GO" id="GO:0016787">
    <property type="term" value="F:hydrolase activity"/>
    <property type="evidence" value="ECO:0007669"/>
    <property type="project" value="UniProtKB-KW"/>
</dbReference>
<dbReference type="EC" id="3.1.1.-" evidence="3"/>
<protein>
    <recommendedName>
        <fullName evidence="3">Carboxylic ester hydrolase</fullName>
        <ecNumber evidence="3">3.1.1.-</ecNumber>
    </recommendedName>
</protein>
<evidence type="ECO:0000256" key="1">
    <source>
        <dbReference type="ARBA" id="ARBA00005964"/>
    </source>
</evidence>
<keyword evidence="7" id="KW-1185">Reference proteome</keyword>
<evidence type="ECO:0000256" key="3">
    <source>
        <dbReference type="RuleBase" id="RU361235"/>
    </source>
</evidence>
<gene>
    <name evidence="6" type="ORF">DM02DRAFT_689470</name>
</gene>
<dbReference type="STRING" id="97972.A0A2V1DCN1"/>
<dbReference type="PANTHER" id="PTHR43142">
    <property type="entry name" value="CARBOXYLIC ESTER HYDROLASE"/>
    <property type="match status" value="1"/>
</dbReference>
<evidence type="ECO:0000313" key="6">
    <source>
        <dbReference type="EMBL" id="PVH95755.1"/>
    </source>
</evidence>
<dbReference type="Proteomes" id="UP000244855">
    <property type="component" value="Unassembled WGS sequence"/>
</dbReference>
<evidence type="ECO:0000256" key="4">
    <source>
        <dbReference type="SAM" id="MobiDB-lite"/>
    </source>
</evidence>
<organism evidence="6 7">
    <name type="scientific">Periconia macrospinosa</name>
    <dbReference type="NCBI Taxonomy" id="97972"/>
    <lineage>
        <taxon>Eukaryota</taxon>
        <taxon>Fungi</taxon>
        <taxon>Dikarya</taxon>
        <taxon>Ascomycota</taxon>
        <taxon>Pezizomycotina</taxon>
        <taxon>Dothideomycetes</taxon>
        <taxon>Pleosporomycetidae</taxon>
        <taxon>Pleosporales</taxon>
        <taxon>Massarineae</taxon>
        <taxon>Periconiaceae</taxon>
        <taxon>Periconia</taxon>
    </lineage>
</organism>
<dbReference type="OrthoDB" id="6846267at2759"/>
<feature type="region of interest" description="Disordered" evidence="4">
    <location>
        <begin position="52"/>
        <end position="88"/>
    </location>
</feature>
<keyword evidence="2 3" id="KW-0378">Hydrolase</keyword>
<dbReference type="Gene3D" id="3.40.50.1820">
    <property type="entry name" value="alpha/beta hydrolase"/>
    <property type="match status" value="1"/>
</dbReference>
<dbReference type="AlphaFoldDB" id="A0A2V1DCN1"/>
<feature type="domain" description="Carboxylesterase type B" evidence="5">
    <location>
        <begin position="14"/>
        <end position="498"/>
    </location>
</feature>